<proteinExistence type="predicted"/>
<evidence type="ECO:0000313" key="2">
    <source>
        <dbReference type="Proteomes" id="UP000050326"/>
    </source>
</evidence>
<dbReference type="STRING" id="36849.OXPF_27190"/>
<dbReference type="RefSeq" id="WP_160317222.1">
    <property type="nucleotide sequence ID" value="NZ_LKET01000039.1"/>
</dbReference>
<protein>
    <submittedName>
        <fullName evidence="1">Uncharacterized protein</fullName>
    </submittedName>
</protein>
<dbReference type="Proteomes" id="UP000050326">
    <property type="component" value="Unassembled WGS sequence"/>
</dbReference>
<comment type="caution">
    <text evidence="1">The sequence shown here is derived from an EMBL/GenBank/DDBJ whole genome shotgun (WGS) entry which is preliminary data.</text>
</comment>
<sequence>MQNLNGGGVYCIIDENRIGAIIPAETGSYELGYYKIVIIDVDQDKIAQEYVLNTK</sequence>
<dbReference type="EMBL" id="LKET01000039">
    <property type="protein sequence ID" value="KPU43278.1"/>
    <property type="molecule type" value="Genomic_DNA"/>
</dbReference>
<gene>
    <name evidence="1" type="ORF">OXPF_27190</name>
</gene>
<accession>A0A0P9ADP3</accession>
<reference evidence="1 2" key="1">
    <citation type="submission" date="2015-09" db="EMBL/GenBank/DDBJ databases">
        <title>Genome sequence of Oxobacter pfennigii DSM 3222.</title>
        <authorList>
            <person name="Poehlein A."/>
            <person name="Bengelsdorf F.R."/>
            <person name="Schiel-Bengelsdorf B."/>
            <person name="Duerre P."/>
            <person name="Daniel R."/>
        </authorList>
    </citation>
    <scope>NUCLEOTIDE SEQUENCE [LARGE SCALE GENOMIC DNA]</scope>
    <source>
        <strain evidence="1 2">DSM 3222</strain>
    </source>
</reference>
<organism evidence="1 2">
    <name type="scientific">Oxobacter pfennigii</name>
    <dbReference type="NCBI Taxonomy" id="36849"/>
    <lineage>
        <taxon>Bacteria</taxon>
        <taxon>Bacillati</taxon>
        <taxon>Bacillota</taxon>
        <taxon>Clostridia</taxon>
        <taxon>Eubacteriales</taxon>
        <taxon>Clostridiaceae</taxon>
        <taxon>Oxobacter</taxon>
    </lineage>
</organism>
<evidence type="ECO:0000313" key="1">
    <source>
        <dbReference type="EMBL" id="KPU43278.1"/>
    </source>
</evidence>
<keyword evidence="2" id="KW-1185">Reference proteome</keyword>
<dbReference type="AlphaFoldDB" id="A0A0P9ADP3"/>
<name>A0A0P9ADP3_9CLOT</name>